<feature type="domain" description="NPH3" evidence="3">
    <location>
        <begin position="1"/>
        <end position="24"/>
    </location>
</feature>
<evidence type="ECO:0000313" key="5">
    <source>
        <dbReference type="Proteomes" id="UP001151760"/>
    </source>
</evidence>
<accession>A0ABQ5BNU7</accession>
<organism evidence="4 5">
    <name type="scientific">Tanacetum coccineum</name>
    <dbReference type="NCBI Taxonomy" id="301880"/>
    <lineage>
        <taxon>Eukaryota</taxon>
        <taxon>Viridiplantae</taxon>
        <taxon>Streptophyta</taxon>
        <taxon>Embryophyta</taxon>
        <taxon>Tracheophyta</taxon>
        <taxon>Spermatophyta</taxon>
        <taxon>Magnoliopsida</taxon>
        <taxon>eudicotyledons</taxon>
        <taxon>Gunneridae</taxon>
        <taxon>Pentapetalae</taxon>
        <taxon>asterids</taxon>
        <taxon>campanulids</taxon>
        <taxon>Asterales</taxon>
        <taxon>Asteraceae</taxon>
        <taxon>Asteroideae</taxon>
        <taxon>Anthemideae</taxon>
        <taxon>Anthemidinae</taxon>
        <taxon>Tanacetum</taxon>
    </lineage>
</organism>
<reference evidence="4" key="1">
    <citation type="journal article" date="2022" name="Int. J. Mol. Sci.">
        <title>Draft Genome of Tanacetum Coccineum: Genomic Comparison of Closely Related Tanacetum-Family Plants.</title>
        <authorList>
            <person name="Yamashiro T."/>
            <person name="Shiraishi A."/>
            <person name="Nakayama K."/>
            <person name="Satake H."/>
        </authorList>
    </citation>
    <scope>NUCLEOTIDE SEQUENCE</scope>
</reference>
<proteinExistence type="inferred from homology"/>
<dbReference type="EMBL" id="BQNB010013394">
    <property type="protein sequence ID" value="GJT15406.1"/>
    <property type="molecule type" value="Genomic_DNA"/>
</dbReference>
<dbReference type="Proteomes" id="UP001151760">
    <property type="component" value="Unassembled WGS sequence"/>
</dbReference>
<evidence type="ECO:0000256" key="1">
    <source>
        <dbReference type="PROSITE-ProRule" id="PRU00982"/>
    </source>
</evidence>
<feature type="transmembrane region" description="Helical" evidence="2">
    <location>
        <begin position="232"/>
        <end position="251"/>
    </location>
</feature>
<keyword evidence="2" id="KW-1133">Transmembrane helix</keyword>
<name>A0ABQ5BNU7_9ASTR</name>
<evidence type="ECO:0000313" key="4">
    <source>
        <dbReference type="EMBL" id="GJT15406.1"/>
    </source>
</evidence>
<protein>
    <submittedName>
        <fullName evidence="4">BTB/POZ domain-containing protein</fullName>
    </submittedName>
</protein>
<gene>
    <name evidence="4" type="ORF">Tco_0874112</name>
</gene>
<comment type="similarity">
    <text evidence="1">Belongs to the NPH3 family.</text>
</comment>
<comment type="caution">
    <text evidence="4">The sequence shown here is derived from an EMBL/GenBank/DDBJ whole genome shotgun (WGS) entry which is preliminary data.</text>
</comment>
<feature type="transmembrane region" description="Helical" evidence="2">
    <location>
        <begin position="471"/>
        <end position="490"/>
    </location>
</feature>
<feature type="transmembrane region" description="Helical" evidence="2">
    <location>
        <begin position="359"/>
        <end position="379"/>
    </location>
</feature>
<evidence type="ECO:0000259" key="3">
    <source>
        <dbReference type="PROSITE" id="PS51649"/>
    </source>
</evidence>
<keyword evidence="2" id="KW-0472">Membrane</keyword>
<dbReference type="InterPro" id="IPR027356">
    <property type="entry name" value="NPH3_dom"/>
</dbReference>
<evidence type="ECO:0000256" key="2">
    <source>
        <dbReference type="SAM" id="Phobius"/>
    </source>
</evidence>
<keyword evidence="5" id="KW-1185">Reference proteome</keyword>
<reference evidence="4" key="2">
    <citation type="submission" date="2022-01" db="EMBL/GenBank/DDBJ databases">
        <authorList>
            <person name="Yamashiro T."/>
            <person name="Shiraishi A."/>
            <person name="Satake H."/>
            <person name="Nakayama K."/>
        </authorList>
    </citation>
    <scope>NUCLEOTIDE SEQUENCE</scope>
</reference>
<keyword evidence="2" id="KW-0812">Transmembrane</keyword>
<sequence length="504" mass="56813">MHMAQNEFLPLRVLLQALFFEQTRDAMTDGHIMEVPGHNEALFPPDSLSTNKITPQQSRNLSVSKSRIKVAADDDSDDNSFKVKQSCFIPTKPQKTVLRLRVYGGREGKGAWGRFGVVCGKFEGGLMYTYKLGKEWCSCCKGYMEWVKVVEEDYDHIETSWTTNTAPKLALALFPLNSFDKFWFQEFYIGIGTERERCYIEFPYSFLESAVVMLMNSVHEVCIIRLIGTGGHYAFVVIGWCLTVVAARSVVRTGEKKRLVAANRVAYVGVYVERRCVMCPSAMSDKGQLWAVCCRRLELCVFGMGIEGGGGGGGGFQCMECFYAISVWLVAWFLNECAGLVWEYQLDVLRLVFGRRFKIGRVAVGVAGLLLASSLLTSYRFNPDCYTPRCSNKANSLADLSLASLNRCQFKTYVLCRYRCAIVNWAGSMNMSRIRVETVIIDRVGDDCYRRCAILTRDNMLSHYDHDPSSVVVEFPMLSGVLIIFLKVGLYDTLRRKTCAVLST</sequence>
<dbReference type="PROSITE" id="PS51649">
    <property type="entry name" value="NPH3"/>
    <property type="match status" value="1"/>
</dbReference>